<evidence type="ECO:0000313" key="6">
    <source>
        <dbReference type="Proteomes" id="UP001208771"/>
    </source>
</evidence>
<gene>
    <name evidence="5" type="ORF">NOF55_14150</name>
</gene>
<dbReference type="Gene3D" id="3.40.50.720">
    <property type="entry name" value="NAD(P)-binding Rossmann-like Domain"/>
    <property type="match status" value="1"/>
</dbReference>
<evidence type="ECO:0000259" key="3">
    <source>
        <dbReference type="Pfam" id="PF01408"/>
    </source>
</evidence>
<keyword evidence="2" id="KW-0560">Oxidoreductase</keyword>
<dbReference type="PANTHER" id="PTHR43708">
    <property type="entry name" value="CONSERVED EXPRESSED OXIDOREDUCTASE (EUROFUNG)"/>
    <property type="match status" value="1"/>
</dbReference>
<dbReference type="RefSeq" id="WP_306412033.1">
    <property type="nucleotide sequence ID" value="NZ_JANFPI010000004.1"/>
</dbReference>
<keyword evidence="6" id="KW-1185">Reference proteome</keyword>
<dbReference type="GO" id="GO:0000166">
    <property type="term" value="F:nucleotide binding"/>
    <property type="evidence" value="ECO:0007669"/>
    <property type="project" value="InterPro"/>
</dbReference>
<dbReference type="InterPro" id="IPR004104">
    <property type="entry name" value="Gfo/Idh/MocA-like_OxRdtase_C"/>
</dbReference>
<name>A0AAE3N1K0_9HYPH</name>
<dbReference type="InterPro" id="IPR051317">
    <property type="entry name" value="Gfo/Idh/MocA_oxidoreduct"/>
</dbReference>
<comment type="caution">
    <text evidence="5">The sequence shown here is derived from an EMBL/GenBank/DDBJ whole genome shotgun (WGS) entry which is preliminary data.</text>
</comment>
<evidence type="ECO:0000259" key="4">
    <source>
        <dbReference type="Pfam" id="PF02894"/>
    </source>
</evidence>
<feature type="domain" description="Gfo/Idh/MocA-like oxidoreductase C-terminal" evidence="4">
    <location>
        <begin position="139"/>
        <end position="344"/>
    </location>
</feature>
<protein>
    <submittedName>
        <fullName evidence="5">Oxidoreductase</fullName>
    </submittedName>
</protein>
<dbReference type="SUPFAM" id="SSF51735">
    <property type="entry name" value="NAD(P)-binding Rossmann-fold domains"/>
    <property type="match status" value="1"/>
</dbReference>
<reference evidence="5" key="1">
    <citation type="submission" date="2022-07" db="EMBL/GenBank/DDBJ databases">
        <title>Ectorhizobium quercum gen.nov., sp. nov.</title>
        <authorList>
            <person name="Ma T."/>
            <person name="Li Y."/>
        </authorList>
    </citation>
    <scope>NUCLEOTIDE SEQUENCE</scope>
    <source>
        <strain evidence="5">BDR2-2</strain>
    </source>
</reference>
<evidence type="ECO:0000313" key="5">
    <source>
        <dbReference type="EMBL" id="MCX8998251.1"/>
    </source>
</evidence>
<dbReference type="Pfam" id="PF02894">
    <property type="entry name" value="GFO_IDH_MocA_C"/>
    <property type="match status" value="1"/>
</dbReference>
<proteinExistence type="inferred from homology"/>
<dbReference type="Proteomes" id="UP001208771">
    <property type="component" value="Unassembled WGS sequence"/>
</dbReference>
<accession>A0AAE3N1K0</accession>
<dbReference type="Pfam" id="PF01408">
    <property type="entry name" value="GFO_IDH_MocA"/>
    <property type="match status" value="1"/>
</dbReference>
<evidence type="ECO:0000256" key="2">
    <source>
        <dbReference type="ARBA" id="ARBA00023002"/>
    </source>
</evidence>
<dbReference type="AlphaFoldDB" id="A0AAE3N1K0"/>
<dbReference type="GO" id="GO:0016491">
    <property type="term" value="F:oxidoreductase activity"/>
    <property type="evidence" value="ECO:0007669"/>
    <property type="project" value="UniProtKB-KW"/>
</dbReference>
<dbReference type="NCBIfam" id="NF008607">
    <property type="entry name" value="PRK11579.1"/>
    <property type="match status" value="1"/>
</dbReference>
<dbReference type="InterPro" id="IPR036291">
    <property type="entry name" value="NAD(P)-bd_dom_sf"/>
</dbReference>
<dbReference type="EMBL" id="JANFPI010000004">
    <property type="protein sequence ID" value="MCX8998251.1"/>
    <property type="molecule type" value="Genomic_DNA"/>
</dbReference>
<organism evidence="5 6">
    <name type="scientific">Ectorhizobium quercum</name>
    <dbReference type="NCBI Taxonomy" id="2965071"/>
    <lineage>
        <taxon>Bacteria</taxon>
        <taxon>Pseudomonadati</taxon>
        <taxon>Pseudomonadota</taxon>
        <taxon>Alphaproteobacteria</taxon>
        <taxon>Hyphomicrobiales</taxon>
        <taxon>Rhizobiaceae</taxon>
        <taxon>Ectorhizobium</taxon>
    </lineage>
</organism>
<sequence>MNDNRSAIRVGLIGYGFAGKTFHAPLIAAAPDLALVAVASSKPDAVRADLPSVEIFADPVALAASGSVDLIVVASPNDTHAPLAAAALKAGAHVVVDKPFTLTLDEARDLAALAEAEGKLLSVFHNRRYDTDFLGIRNVIESGVLGRIVHFETHFDRFRPAVRDRWRERAVPGGGLWFDLGPHLIDQTLQLLGLPERVTATIATQREGGQAADYAHVILDYGTARAILHGSMLVAGGVNRFTVHGEKGSVVKRHLDPQEPQLLSGMRPGLPGWGKDDDQMILYDGEREQTLPVPAGDQSRYYRDVARAIRGEGANPVTPHQALAVMAVLEAAVESSDTGRTVALPLTDKEKSAWL</sequence>
<dbReference type="PANTHER" id="PTHR43708:SF5">
    <property type="entry name" value="CONSERVED EXPRESSED OXIDOREDUCTASE (EUROFUNG)-RELATED"/>
    <property type="match status" value="1"/>
</dbReference>
<dbReference type="InterPro" id="IPR000683">
    <property type="entry name" value="Gfo/Idh/MocA-like_OxRdtase_N"/>
</dbReference>
<evidence type="ECO:0000256" key="1">
    <source>
        <dbReference type="ARBA" id="ARBA00010928"/>
    </source>
</evidence>
<feature type="domain" description="Gfo/Idh/MocA-like oxidoreductase N-terminal" evidence="3">
    <location>
        <begin position="8"/>
        <end position="125"/>
    </location>
</feature>
<comment type="similarity">
    <text evidence="1">Belongs to the Gfo/Idh/MocA family.</text>
</comment>
<dbReference type="Gene3D" id="3.30.360.10">
    <property type="entry name" value="Dihydrodipicolinate Reductase, domain 2"/>
    <property type="match status" value="1"/>
</dbReference>